<dbReference type="EMBL" id="BRYB01000306">
    <property type="protein sequence ID" value="GMI27379.1"/>
    <property type="molecule type" value="Genomic_DNA"/>
</dbReference>
<accession>A0ABQ6MK98</accession>
<comment type="subcellular location">
    <subcellularLocation>
        <location evidence="1">Nucleus</location>
        <location evidence="1">Nucleolus</location>
    </subcellularLocation>
</comment>
<evidence type="ECO:0000256" key="5">
    <source>
        <dbReference type="ARBA" id="ARBA00023242"/>
    </source>
</evidence>
<evidence type="ECO:0000313" key="6">
    <source>
        <dbReference type="EMBL" id="GMI27379.1"/>
    </source>
</evidence>
<evidence type="ECO:0000256" key="1">
    <source>
        <dbReference type="ARBA" id="ARBA00004604"/>
    </source>
</evidence>
<proteinExistence type="inferred from homology"/>
<sequence length="347" mass="37708">MTSILLVHDPAKKTLTAHTNEAASSSSYPLFLSVPSYTPAVSNNSLADQSYAERRNALYQSFGSSKKLKVLKSQAANRVEMGSVVDGYKMMDNMDGQEQSSGNQAAIDAAKAGVVEKSVIETAMEQARLAFLPPYDADATEPSEVYSAREMAGEEAWGQISKVVSAVIHTDDWRGALQNRGDVYPEAVKSQFERMPDKLAGDDEGKNALKTLVFLRHCMVFFEKRRKMTSSSDAYKFSKDIGVPEVVTVRLLSVFATRAGEDGSKFAYSKLLEDKMQVWILLLYLIAAGGEKCKVGTMGDMFTGLKIEYKAGSELLRQAGVVCKKGGGVGAQLKVPVVFPGPKRGKA</sequence>
<keyword evidence="4" id="KW-0804">Transcription</keyword>
<evidence type="ECO:0000256" key="3">
    <source>
        <dbReference type="ARBA" id="ARBA00022478"/>
    </source>
</evidence>
<protein>
    <submittedName>
        <fullName evidence="6">Uncharacterized protein</fullName>
    </submittedName>
</protein>
<organism evidence="6 7">
    <name type="scientific">Tetraparma gracilis</name>
    <dbReference type="NCBI Taxonomy" id="2962635"/>
    <lineage>
        <taxon>Eukaryota</taxon>
        <taxon>Sar</taxon>
        <taxon>Stramenopiles</taxon>
        <taxon>Ochrophyta</taxon>
        <taxon>Bolidophyceae</taxon>
        <taxon>Parmales</taxon>
        <taxon>Triparmaceae</taxon>
        <taxon>Tetraparma</taxon>
    </lineage>
</organism>
<dbReference type="PANTHER" id="PTHR14440">
    <property type="entry name" value="DNA-DIRECTED RNA POLYMERASE I SUBUNIT RPA49"/>
    <property type="match status" value="1"/>
</dbReference>
<name>A0ABQ6MK98_9STRA</name>
<reference evidence="6 7" key="1">
    <citation type="journal article" date="2023" name="Commun. Biol.">
        <title>Genome analysis of Parmales, the sister group of diatoms, reveals the evolutionary specialization of diatoms from phago-mixotrophs to photoautotrophs.</title>
        <authorList>
            <person name="Ban H."/>
            <person name="Sato S."/>
            <person name="Yoshikawa S."/>
            <person name="Yamada K."/>
            <person name="Nakamura Y."/>
            <person name="Ichinomiya M."/>
            <person name="Sato N."/>
            <person name="Blanc-Mathieu R."/>
            <person name="Endo H."/>
            <person name="Kuwata A."/>
            <person name="Ogata H."/>
        </authorList>
    </citation>
    <scope>NUCLEOTIDE SEQUENCE [LARGE SCALE GENOMIC DNA]</scope>
</reference>
<keyword evidence="3" id="KW-0240">DNA-directed RNA polymerase</keyword>
<comment type="caution">
    <text evidence="6">The sequence shown here is derived from an EMBL/GenBank/DDBJ whole genome shotgun (WGS) entry which is preliminary data.</text>
</comment>
<gene>
    <name evidence="6" type="ORF">TeGR_g14489</name>
</gene>
<dbReference type="Proteomes" id="UP001165060">
    <property type="component" value="Unassembled WGS sequence"/>
</dbReference>
<evidence type="ECO:0000313" key="7">
    <source>
        <dbReference type="Proteomes" id="UP001165060"/>
    </source>
</evidence>
<dbReference type="Pfam" id="PF06870">
    <property type="entry name" value="RNA_pol_I_A49"/>
    <property type="match status" value="1"/>
</dbReference>
<keyword evidence="7" id="KW-1185">Reference proteome</keyword>
<evidence type="ECO:0000256" key="4">
    <source>
        <dbReference type="ARBA" id="ARBA00023163"/>
    </source>
</evidence>
<dbReference type="InterPro" id="IPR009668">
    <property type="entry name" value="RNA_pol-assoc_fac_A49-like"/>
</dbReference>
<keyword evidence="5" id="KW-0539">Nucleus</keyword>
<evidence type="ECO:0000256" key="2">
    <source>
        <dbReference type="ARBA" id="ARBA00009430"/>
    </source>
</evidence>
<comment type="similarity">
    <text evidence="2">Belongs to the eukaryotic RPA49/POLR1E RNA polymerase subunit family.</text>
</comment>